<feature type="domain" description="Rieske" evidence="6">
    <location>
        <begin position="241"/>
        <end position="341"/>
    </location>
</feature>
<dbReference type="PANTHER" id="PTHR21496:SF0">
    <property type="entry name" value="RIESKE DOMAIN-CONTAINING PROTEIN"/>
    <property type="match status" value="1"/>
</dbReference>
<organism evidence="7 8">
    <name type="scientific">Pyrobaculum ferrireducens</name>
    <dbReference type="NCBI Taxonomy" id="1104324"/>
    <lineage>
        <taxon>Archaea</taxon>
        <taxon>Thermoproteota</taxon>
        <taxon>Thermoprotei</taxon>
        <taxon>Thermoproteales</taxon>
        <taxon>Thermoproteaceae</taxon>
        <taxon>Pyrobaculum</taxon>
    </lineage>
</organism>
<keyword evidence="2" id="KW-0479">Metal-binding</keyword>
<dbReference type="InterPro" id="IPR036922">
    <property type="entry name" value="Rieske_2Fe-2S_sf"/>
</dbReference>
<gene>
    <name evidence="7" type="ORF">P186_1882</name>
</gene>
<dbReference type="PROSITE" id="PS51296">
    <property type="entry name" value="RIESKE"/>
    <property type="match status" value="1"/>
</dbReference>
<accession>G7VHJ3</accession>
<evidence type="ECO:0000259" key="6">
    <source>
        <dbReference type="PROSITE" id="PS51296"/>
    </source>
</evidence>
<dbReference type="GO" id="GO:0051537">
    <property type="term" value="F:2 iron, 2 sulfur cluster binding"/>
    <property type="evidence" value="ECO:0007669"/>
    <property type="project" value="UniProtKB-KW"/>
</dbReference>
<dbReference type="PANTHER" id="PTHR21496">
    <property type="entry name" value="FERREDOXIN-RELATED"/>
    <property type="match status" value="1"/>
</dbReference>
<evidence type="ECO:0000256" key="3">
    <source>
        <dbReference type="ARBA" id="ARBA00023004"/>
    </source>
</evidence>
<comment type="cofactor">
    <cofactor evidence="5">
        <name>[2Fe-2S] cluster</name>
        <dbReference type="ChEBI" id="CHEBI:190135"/>
    </cofactor>
</comment>
<protein>
    <submittedName>
        <fullName evidence="7">Rieske (2Fe-2S) domain protein</fullName>
    </submittedName>
</protein>
<evidence type="ECO:0000313" key="7">
    <source>
        <dbReference type="EMBL" id="AET33284.1"/>
    </source>
</evidence>
<dbReference type="eggNOG" id="arCOG02852">
    <property type="taxonomic scope" value="Archaea"/>
</dbReference>
<name>G7VHJ3_9CREN</name>
<dbReference type="SUPFAM" id="SSF50022">
    <property type="entry name" value="ISP domain"/>
    <property type="match status" value="1"/>
</dbReference>
<dbReference type="HOGENOM" id="CLU_803200_0_0_2"/>
<keyword evidence="3" id="KW-0408">Iron</keyword>
<dbReference type="EMBL" id="CP003098">
    <property type="protein sequence ID" value="AET33284.1"/>
    <property type="molecule type" value="Genomic_DNA"/>
</dbReference>
<dbReference type="Pfam" id="PF00355">
    <property type="entry name" value="Rieske"/>
    <property type="match status" value="1"/>
</dbReference>
<dbReference type="AlphaFoldDB" id="G7VHJ3"/>
<dbReference type="KEGG" id="pyr:P186_1882"/>
<sequence>MTNYILNSLIIFGLFLKKPACAGRMSQVTREKIDEFEFTLYESWVNWFQRDPGLNGYRRFINQKLLEEMAVIQLVRAAIGRPELMGDPDIYHKMGWIVDWHESSLYRRWFVASRALGLNGYKINKKTAELLDAVVGTAKADIKRGLMLLRTALKYVHTGYRAAAYWANNRHVANLAYMAYMREEDEIKVVDDALQFVGISRPDRAGMDMLDFNSLMPIFFDFFQPPEAADDGGPKLEAPEWERVGTVDEVRQLGKKMAIVGLWREVLVAAVDGDIVAYENWCTHERDPLHYGYIQGRQLICLAHHATFDIKNGRVILHPNHGEARVLPRYPVKIEGNVIYVRVPW</sequence>
<evidence type="ECO:0000256" key="2">
    <source>
        <dbReference type="ARBA" id="ARBA00022723"/>
    </source>
</evidence>
<evidence type="ECO:0000256" key="1">
    <source>
        <dbReference type="ARBA" id="ARBA00022714"/>
    </source>
</evidence>
<dbReference type="STRING" id="1104324.P186_1882"/>
<dbReference type="Gene3D" id="2.102.10.10">
    <property type="entry name" value="Rieske [2Fe-2S] iron-sulphur domain"/>
    <property type="match status" value="1"/>
</dbReference>
<keyword evidence="4" id="KW-0411">Iron-sulfur</keyword>
<dbReference type="GO" id="GO:0046872">
    <property type="term" value="F:metal ion binding"/>
    <property type="evidence" value="ECO:0007669"/>
    <property type="project" value="UniProtKB-KW"/>
</dbReference>
<dbReference type="Proteomes" id="UP000005867">
    <property type="component" value="Chromosome"/>
</dbReference>
<proteinExistence type="predicted"/>
<evidence type="ECO:0000313" key="8">
    <source>
        <dbReference type="Proteomes" id="UP000005867"/>
    </source>
</evidence>
<keyword evidence="1" id="KW-0001">2Fe-2S</keyword>
<evidence type="ECO:0000256" key="5">
    <source>
        <dbReference type="ARBA" id="ARBA00034078"/>
    </source>
</evidence>
<dbReference type="CDD" id="cd03467">
    <property type="entry name" value="Rieske"/>
    <property type="match status" value="1"/>
</dbReference>
<evidence type="ECO:0000256" key="4">
    <source>
        <dbReference type="ARBA" id="ARBA00023014"/>
    </source>
</evidence>
<dbReference type="InterPro" id="IPR017941">
    <property type="entry name" value="Rieske_2Fe-2S"/>
</dbReference>
<dbReference type="BioCyc" id="PSP1104324:GJSN-1840-MONOMER"/>
<reference evidence="7 8" key="1">
    <citation type="journal article" date="2012" name="J. Bacteriol.">
        <title>Complete genome sequence of strain 1860, a crenarchaeon of the genus pyrobaculum able to grow with various electron acceptors.</title>
        <authorList>
            <person name="Mardanov A.V."/>
            <person name="Gumerov V.M."/>
            <person name="Slobodkina G.B."/>
            <person name="Beletsky A.V."/>
            <person name="Bonch-Osmolovskaya E.A."/>
            <person name="Ravin N.V."/>
            <person name="Skryabin K.G."/>
        </authorList>
    </citation>
    <scope>NUCLEOTIDE SEQUENCE [LARGE SCALE GENOMIC DNA]</scope>
    <source>
        <strain evidence="7 8">1860</strain>
    </source>
</reference>
<keyword evidence="8" id="KW-1185">Reference proteome</keyword>